<keyword evidence="2" id="KW-1185">Reference proteome</keyword>
<organism evidence="1 2">
    <name type="scientific">Microbacterium phage Eleri</name>
    <dbReference type="NCBI Taxonomy" id="2079581"/>
    <lineage>
        <taxon>Viruses</taxon>
        <taxon>Duplodnaviria</taxon>
        <taxon>Heunggongvirae</taxon>
        <taxon>Uroviricota</taxon>
        <taxon>Caudoviricetes</taxon>
        <taxon>Elerivirus</taxon>
        <taxon>Elerivirus eleri</taxon>
    </lineage>
</organism>
<evidence type="ECO:0000313" key="1">
    <source>
        <dbReference type="EMBL" id="AUX83357.1"/>
    </source>
</evidence>
<reference evidence="1 2" key="1">
    <citation type="submission" date="2018-01" db="EMBL/GenBank/DDBJ databases">
        <authorList>
            <person name="Jones A.E."/>
            <person name="Sivanathan V."/>
            <person name="Betsko A.J."/>
            <person name="Aull H.G."/>
            <person name="Zack K.M."/>
            <person name="Kukan E.N."/>
            <person name="Garlena R.A."/>
            <person name="Russell D.A."/>
            <person name="Pope W.H."/>
            <person name="Jacobs-Sera D."/>
            <person name="Hatfull G.F."/>
        </authorList>
    </citation>
    <scope>NUCLEOTIDE SEQUENCE [LARGE SCALE GENOMIC DNA]</scope>
</reference>
<protein>
    <submittedName>
        <fullName evidence="1">Uncharacterized protein</fullName>
    </submittedName>
</protein>
<dbReference type="GeneID" id="40099838"/>
<accession>A0A2L0HNQ6</accession>
<name>A0A2L0HNQ6_9CAUD</name>
<dbReference type="Proteomes" id="UP000241926">
    <property type="component" value="Segment"/>
</dbReference>
<sequence>MAARRTTFRNPSSFKQTLTIKVKITTASGNVKVTDLILQAGTTGTGWLPNVTEMPWTTGVVS</sequence>
<dbReference type="KEGG" id="vg:40099838"/>
<dbReference type="EMBL" id="MG839027">
    <property type="protein sequence ID" value="AUX83357.1"/>
    <property type="molecule type" value="Genomic_DNA"/>
</dbReference>
<gene>
    <name evidence="1" type="primary">19</name>
    <name evidence="1" type="ORF">SEA_ELERI_19</name>
</gene>
<evidence type="ECO:0000313" key="2">
    <source>
        <dbReference type="Proteomes" id="UP000241926"/>
    </source>
</evidence>
<proteinExistence type="predicted"/>
<dbReference type="OrthoDB" id="26063at10239"/>
<dbReference type="RefSeq" id="YP_009623057.1">
    <property type="nucleotide sequence ID" value="NC_042109.1"/>
</dbReference>